<evidence type="ECO:0000313" key="5">
    <source>
        <dbReference type="Proteomes" id="UP000799440"/>
    </source>
</evidence>
<organism evidence="4 5">
    <name type="scientific">Sporormia fimetaria CBS 119925</name>
    <dbReference type="NCBI Taxonomy" id="1340428"/>
    <lineage>
        <taxon>Eukaryota</taxon>
        <taxon>Fungi</taxon>
        <taxon>Dikarya</taxon>
        <taxon>Ascomycota</taxon>
        <taxon>Pezizomycotina</taxon>
        <taxon>Dothideomycetes</taxon>
        <taxon>Pleosporomycetidae</taxon>
        <taxon>Pleosporales</taxon>
        <taxon>Sporormiaceae</taxon>
        <taxon>Sporormia</taxon>
    </lineage>
</organism>
<feature type="transmembrane region" description="Helical" evidence="2">
    <location>
        <begin position="54"/>
        <end position="80"/>
    </location>
</feature>
<feature type="transmembrane region" description="Helical" evidence="2">
    <location>
        <begin position="211"/>
        <end position="233"/>
    </location>
</feature>
<dbReference type="OrthoDB" id="3918601at2759"/>
<feature type="domain" description="Rhodopsin" evidence="3">
    <location>
        <begin position="38"/>
        <end position="272"/>
    </location>
</feature>
<feature type="transmembrane region" description="Helical" evidence="2">
    <location>
        <begin position="20"/>
        <end position="42"/>
    </location>
</feature>
<feature type="transmembrane region" description="Helical" evidence="2">
    <location>
        <begin position="173"/>
        <end position="199"/>
    </location>
</feature>
<dbReference type="AlphaFoldDB" id="A0A6A6VQ93"/>
<evidence type="ECO:0000259" key="3">
    <source>
        <dbReference type="Pfam" id="PF20684"/>
    </source>
</evidence>
<dbReference type="Proteomes" id="UP000799440">
    <property type="component" value="Unassembled WGS sequence"/>
</dbReference>
<reference evidence="4" key="1">
    <citation type="journal article" date="2020" name="Stud. Mycol.">
        <title>101 Dothideomycetes genomes: a test case for predicting lifestyles and emergence of pathogens.</title>
        <authorList>
            <person name="Haridas S."/>
            <person name="Albert R."/>
            <person name="Binder M."/>
            <person name="Bloem J."/>
            <person name="Labutti K."/>
            <person name="Salamov A."/>
            <person name="Andreopoulos B."/>
            <person name="Baker S."/>
            <person name="Barry K."/>
            <person name="Bills G."/>
            <person name="Bluhm B."/>
            <person name="Cannon C."/>
            <person name="Castanera R."/>
            <person name="Culley D."/>
            <person name="Daum C."/>
            <person name="Ezra D."/>
            <person name="Gonzalez J."/>
            <person name="Henrissat B."/>
            <person name="Kuo A."/>
            <person name="Liang C."/>
            <person name="Lipzen A."/>
            <person name="Lutzoni F."/>
            <person name="Magnuson J."/>
            <person name="Mondo S."/>
            <person name="Nolan M."/>
            <person name="Ohm R."/>
            <person name="Pangilinan J."/>
            <person name="Park H.-J."/>
            <person name="Ramirez L."/>
            <person name="Alfaro M."/>
            <person name="Sun H."/>
            <person name="Tritt A."/>
            <person name="Yoshinaga Y."/>
            <person name="Zwiers L.-H."/>
            <person name="Turgeon B."/>
            <person name="Goodwin S."/>
            <person name="Spatafora J."/>
            <person name="Crous P."/>
            <person name="Grigoriev I."/>
        </authorList>
    </citation>
    <scope>NUCLEOTIDE SEQUENCE</scope>
    <source>
        <strain evidence="4">CBS 119925</strain>
    </source>
</reference>
<keyword evidence="2" id="KW-0472">Membrane</keyword>
<evidence type="ECO:0000256" key="2">
    <source>
        <dbReference type="SAM" id="Phobius"/>
    </source>
</evidence>
<keyword evidence="5" id="KW-1185">Reference proteome</keyword>
<evidence type="ECO:0000313" key="4">
    <source>
        <dbReference type="EMBL" id="KAF2751451.1"/>
    </source>
</evidence>
<dbReference type="EMBL" id="MU006562">
    <property type="protein sequence ID" value="KAF2751451.1"/>
    <property type="molecule type" value="Genomic_DNA"/>
</dbReference>
<dbReference type="PANTHER" id="PTHR39614:SF2">
    <property type="entry name" value="INTEGRAL MEMBRANE PROTEIN"/>
    <property type="match status" value="1"/>
</dbReference>
<keyword evidence="2" id="KW-1133">Transmembrane helix</keyword>
<sequence>MASIVTPPPYVITPSDKRGVVVVVTAASLSFVWACFLIRLYLRWRPRQWVIEDYFVAAATVLDTGICALIFHTVGTGLGQSVYELDDRFGDLYRIGKDDFAIQILYIITLLLSKVGVLSLYLRLSPKRGHVLVTKITILISAIWALVAIILIAAPCAPSYYWPYGLKQCTNVFPRWVAIVALDILTELIIFGMSIYLVANLHMKTLNKVMVVAAFSLRFPAIAASAARVAYIGNAVNSKDPPLYAAYYMVCTQAHLSYAIMSATLTSFGQFLRPFVPDDGAPKPRSGLTPVPDKSPPGSHNTPDSYRLRALNANAGPKFNSSRRESGDSSSNLKLRPEGELSKRDFSVQCGNAAQHDVLLGEDDSASRVSDDSQKMIITKRMEITVEMERASLMSRARNGIDSRGM</sequence>
<dbReference type="Pfam" id="PF20684">
    <property type="entry name" value="Fung_rhodopsin"/>
    <property type="match status" value="1"/>
</dbReference>
<feature type="transmembrane region" description="Helical" evidence="2">
    <location>
        <begin position="136"/>
        <end position="161"/>
    </location>
</feature>
<feature type="region of interest" description="Disordered" evidence="1">
    <location>
        <begin position="282"/>
        <end position="340"/>
    </location>
</feature>
<gene>
    <name evidence="4" type="ORF">M011DRAFT_473927</name>
</gene>
<feature type="transmembrane region" description="Helical" evidence="2">
    <location>
        <begin position="100"/>
        <end position="124"/>
    </location>
</feature>
<evidence type="ECO:0000256" key="1">
    <source>
        <dbReference type="SAM" id="MobiDB-lite"/>
    </source>
</evidence>
<dbReference type="PANTHER" id="PTHR39614">
    <property type="entry name" value="INTEGRAL MEMBRANE PROTEIN"/>
    <property type="match status" value="1"/>
</dbReference>
<keyword evidence="2" id="KW-0812">Transmembrane</keyword>
<protein>
    <recommendedName>
        <fullName evidence="3">Rhodopsin domain-containing protein</fullName>
    </recommendedName>
</protein>
<feature type="transmembrane region" description="Helical" evidence="2">
    <location>
        <begin position="245"/>
        <end position="265"/>
    </location>
</feature>
<proteinExistence type="predicted"/>
<accession>A0A6A6VQ93</accession>
<name>A0A6A6VQ93_9PLEO</name>
<dbReference type="InterPro" id="IPR049326">
    <property type="entry name" value="Rhodopsin_dom_fungi"/>
</dbReference>